<keyword evidence="3 6" id="KW-0547">Nucleotide-binding</keyword>
<protein>
    <recommendedName>
        <fullName evidence="6">Tagatose-6-phosphate kinase</fullName>
        <ecNumber evidence="6">2.7.1.144</ecNumber>
    </recommendedName>
</protein>
<keyword evidence="2 6" id="KW-0808">Transferase</keyword>
<accession>A0A9D1NPE5</accession>
<dbReference type="Gene3D" id="3.40.1190.20">
    <property type="match status" value="1"/>
</dbReference>
<evidence type="ECO:0000256" key="4">
    <source>
        <dbReference type="ARBA" id="ARBA00022777"/>
    </source>
</evidence>
<dbReference type="PROSITE" id="PS00584">
    <property type="entry name" value="PFKB_KINASES_2"/>
    <property type="match status" value="1"/>
</dbReference>
<gene>
    <name evidence="8" type="ORF">IAD28_01565</name>
</gene>
<sequence>MIYTLTLNPAVDCVVHAKSICAGGINRLDSEELYFGGKGINVSIMLKELGIDSVATGFIAGFTGDAINDAVSSLGIKTSFVRLESGFSRVNIKIRSQGETDLNADGPIIPDSALSLLLKQLAELRDGDTIILSGSVPSSVPKSIYKNILELLRGKEIYSVLDAPGEALSLAICESPSLIKPNLSELEELSGRRLCDISSIISCCRELQSSGAREILVSLAENGAVLVPEKGDAIILPAHKGSLVNSVGAGDSMVAGFTAGLTIFNGDRKKALLLATAAGGATAFSPGLAKKEDIMRLFELTPAV</sequence>
<evidence type="ECO:0000256" key="6">
    <source>
        <dbReference type="PIRNR" id="PIRNR000535"/>
    </source>
</evidence>
<dbReference type="GO" id="GO:0005524">
    <property type="term" value="F:ATP binding"/>
    <property type="evidence" value="ECO:0007669"/>
    <property type="project" value="UniProtKB-KW"/>
</dbReference>
<dbReference type="GO" id="GO:0005829">
    <property type="term" value="C:cytosol"/>
    <property type="evidence" value="ECO:0007669"/>
    <property type="project" value="TreeGrafter"/>
</dbReference>
<dbReference type="GO" id="GO:0009024">
    <property type="term" value="F:tagatose-6-phosphate kinase activity"/>
    <property type="evidence" value="ECO:0007669"/>
    <property type="project" value="UniProtKB-EC"/>
</dbReference>
<dbReference type="Pfam" id="PF00294">
    <property type="entry name" value="PfkB"/>
    <property type="match status" value="1"/>
</dbReference>
<dbReference type="SUPFAM" id="SSF53613">
    <property type="entry name" value="Ribokinase-like"/>
    <property type="match status" value="1"/>
</dbReference>
<comment type="pathway">
    <text evidence="6">Carbohydrate metabolism; D-tagatose 6-phosphate degradation; D-glyceraldehyde 3-phosphate and glycerone phosphate from D-tagatose 6-phosphate: step 1/2.</text>
</comment>
<dbReference type="EC" id="2.7.1.144" evidence="6"/>
<organism evidence="8 9">
    <name type="scientific">Candidatus Faeciplasma avium</name>
    <dbReference type="NCBI Taxonomy" id="2840798"/>
    <lineage>
        <taxon>Bacteria</taxon>
        <taxon>Bacillati</taxon>
        <taxon>Bacillota</taxon>
        <taxon>Clostridia</taxon>
        <taxon>Eubacteriales</taxon>
        <taxon>Oscillospiraceae</taxon>
        <taxon>Oscillospiraceae incertae sedis</taxon>
        <taxon>Candidatus Faeciplasma</taxon>
    </lineage>
</organism>
<proteinExistence type="inferred from homology"/>
<dbReference type="InterPro" id="IPR011611">
    <property type="entry name" value="PfkB_dom"/>
</dbReference>
<dbReference type="GO" id="GO:0044281">
    <property type="term" value="P:small molecule metabolic process"/>
    <property type="evidence" value="ECO:0007669"/>
    <property type="project" value="UniProtKB-ARBA"/>
</dbReference>
<reference evidence="8" key="2">
    <citation type="journal article" date="2021" name="PeerJ">
        <title>Extensive microbial diversity within the chicken gut microbiome revealed by metagenomics and culture.</title>
        <authorList>
            <person name="Gilroy R."/>
            <person name="Ravi A."/>
            <person name="Getino M."/>
            <person name="Pursley I."/>
            <person name="Horton D.L."/>
            <person name="Alikhan N.F."/>
            <person name="Baker D."/>
            <person name="Gharbi K."/>
            <person name="Hall N."/>
            <person name="Watson M."/>
            <person name="Adriaenssens E.M."/>
            <person name="Foster-Nyarko E."/>
            <person name="Jarju S."/>
            <person name="Secka A."/>
            <person name="Antonio M."/>
            <person name="Oren A."/>
            <person name="Chaudhuri R.R."/>
            <person name="La Ragione R."/>
            <person name="Hildebrand F."/>
            <person name="Pallen M.J."/>
        </authorList>
    </citation>
    <scope>NUCLEOTIDE SEQUENCE</scope>
    <source>
        <strain evidence="8">1370</strain>
    </source>
</reference>
<dbReference type="InterPro" id="IPR002173">
    <property type="entry name" value="Carboh/pur_kinase_PfkB_CS"/>
</dbReference>
<dbReference type="GO" id="GO:0008443">
    <property type="term" value="F:phosphofructokinase activity"/>
    <property type="evidence" value="ECO:0007669"/>
    <property type="project" value="UniProtKB-ARBA"/>
</dbReference>
<dbReference type="CDD" id="cd01164">
    <property type="entry name" value="FruK_PfkB_like"/>
    <property type="match status" value="1"/>
</dbReference>
<dbReference type="PANTHER" id="PTHR46566">
    <property type="entry name" value="1-PHOSPHOFRUCTOKINASE-RELATED"/>
    <property type="match status" value="1"/>
</dbReference>
<evidence type="ECO:0000256" key="3">
    <source>
        <dbReference type="ARBA" id="ARBA00022741"/>
    </source>
</evidence>
<dbReference type="EMBL" id="DVOL01000020">
    <property type="protein sequence ID" value="HIV10367.1"/>
    <property type="molecule type" value="Genomic_DNA"/>
</dbReference>
<dbReference type="Proteomes" id="UP000823960">
    <property type="component" value="Unassembled WGS sequence"/>
</dbReference>
<evidence type="ECO:0000259" key="7">
    <source>
        <dbReference type="Pfam" id="PF00294"/>
    </source>
</evidence>
<keyword evidence="4" id="KW-0418">Kinase</keyword>
<comment type="caution">
    <text evidence="8">The sequence shown here is derived from an EMBL/GenBank/DDBJ whole genome shotgun (WGS) entry which is preliminary data.</text>
</comment>
<dbReference type="GO" id="GO:0005988">
    <property type="term" value="P:lactose metabolic process"/>
    <property type="evidence" value="ECO:0007669"/>
    <property type="project" value="UniProtKB-KW"/>
</dbReference>
<comment type="catalytic activity">
    <reaction evidence="6">
        <text>D-tagatofuranose 6-phosphate + ATP = D-tagatofuranose 1,6-bisphosphate + ADP + H(+)</text>
        <dbReference type="Rhea" id="RHEA:12420"/>
        <dbReference type="ChEBI" id="CHEBI:15378"/>
        <dbReference type="ChEBI" id="CHEBI:30616"/>
        <dbReference type="ChEBI" id="CHEBI:58694"/>
        <dbReference type="ChEBI" id="CHEBI:58695"/>
        <dbReference type="ChEBI" id="CHEBI:456216"/>
        <dbReference type="EC" id="2.7.1.144"/>
    </reaction>
</comment>
<evidence type="ECO:0000313" key="9">
    <source>
        <dbReference type="Proteomes" id="UP000823960"/>
    </source>
</evidence>
<dbReference type="NCBIfam" id="TIGR03168">
    <property type="entry name" value="1-PFK"/>
    <property type="match status" value="1"/>
</dbReference>
<evidence type="ECO:0000256" key="1">
    <source>
        <dbReference type="ARBA" id="ARBA00005380"/>
    </source>
</evidence>
<keyword evidence="5 6" id="KW-0067">ATP-binding</keyword>
<dbReference type="FunFam" id="3.40.1190.20:FF:000001">
    <property type="entry name" value="Phosphofructokinase"/>
    <property type="match status" value="1"/>
</dbReference>
<comment type="similarity">
    <text evidence="1">Belongs to the carbohydrate kinase pfkB family.</text>
</comment>
<comment type="similarity">
    <text evidence="6">Belongs to the carbohydrate kinase PfkB family. LacC subfamily.</text>
</comment>
<evidence type="ECO:0000256" key="5">
    <source>
        <dbReference type="ARBA" id="ARBA00022840"/>
    </source>
</evidence>
<evidence type="ECO:0000256" key="2">
    <source>
        <dbReference type="ARBA" id="ARBA00022679"/>
    </source>
</evidence>
<dbReference type="InterPro" id="IPR029056">
    <property type="entry name" value="Ribokinase-like"/>
</dbReference>
<dbReference type="PIRSF" id="PIRSF000535">
    <property type="entry name" value="1PFK/6PFK/LacC"/>
    <property type="match status" value="1"/>
</dbReference>
<dbReference type="GO" id="GO:0016052">
    <property type="term" value="P:carbohydrate catabolic process"/>
    <property type="evidence" value="ECO:0007669"/>
    <property type="project" value="UniProtKB-ARBA"/>
</dbReference>
<dbReference type="PANTHER" id="PTHR46566:SF1">
    <property type="entry name" value="1-PHOSPHOFRUCTOKINASE"/>
    <property type="match status" value="1"/>
</dbReference>
<name>A0A9D1NPE5_9FIRM</name>
<dbReference type="InterPro" id="IPR017583">
    <property type="entry name" value="Tagatose/fructose_Pkinase"/>
</dbReference>
<feature type="domain" description="Carbohydrate kinase PfkB" evidence="7">
    <location>
        <begin position="12"/>
        <end position="289"/>
    </location>
</feature>
<reference evidence="8" key="1">
    <citation type="submission" date="2020-10" db="EMBL/GenBank/DDBJ databases">
        <authorList>
            <person name="Gilroy R."/>
        </authorList>
    </citation>
    <scope>NUCLEOTIDE SEQUENCE</scope>
    <source>
        <strain evidence="8">1370</strain>
    </source>
</reference>
<keyword evidence="6" id="KW-0423">Lactose metabolism</keyword>
<dbReference type="AlphaFoldDB" id="A0A9D1NPE5"/>
<evidence type="ECO:0000313" key="8">
    <source>
        <dbReference type="EMBL" id="HIV10367.1"/>
    </source>
</evidence>